<dbReference type="Pfam" id="PF19503">
    <property type="entry name" value="DUF6037"/>
    <property type="match status" value="1"/>
</dbReference>
<evidence type="ECO:0000313" key="1">
    <source>
        <dbReference type="EMBL" id="RHG30888.1"/>
    </source>
</evidence>
<dbReference type="EMBL" id="QRID01000001">
    <property type="protein sequence ID" value="RHG30888.1"/>
    <property type="molecule type" value="Genomic_DNA"/>
</dbReference>
<comment type="caution">
    <text evidence="1">The sequence shown here is derived from an EMBL/GenBank/DDBJ whole genome shotgun (WGS) entry which is preliminary data.</text>
</comment>
<organism evidence="1 2">
    <name type="scientific">Roseburia intestinalis</name>
    <dbReference type="NCBI Taxonomy" id="166486"/>
    <lineage>
        <taxon>Bacteria</taxon>
        <taxon>Bacillati</taxon>
        <taxon>Bacillota</taxon>
        <taxon>Clostridia</taxon>
        <taxon>Lachnospirales</taxon>
        <taxon>Lachnospiraceae</taxon>
        <taxon>Roseburia</taxon>
    </lineage>
</organism>
<gene>
    <name evidence="1" type="ORF">DW264_01175</name>
</gene>
<accession>A0A3R6GZI7</accession>
<proteinExistence type="predicted"/>
<dbReference type="AlphaFoldDB" id="A0A3R6GZI7"/>
<dbReference type="Proteomes" id="UP000284051">
    <property type="component" value="Unassembled WGS sequence"/>
</dbReference>
<dbReference type="RefSeq" id="WP_118771833.1">
    <property type="nucleotide sequence ID" value="NZ_QRID01000001.1"/>
</dbReference>
<name>A0A3R6GZI7_9FIRM</name>
<sequence length="228" mass="27452">MNDLTAERWYINMSTHRFDLSCYKYLREKMYKFHFNMYPFSFNFRGNNFFVAAYAITEEERNYCQEYALFRLLFMKQHNLDDTYELYINSIGVLEYDPTGLRNYFDIAFDPNGYGFMDAFCSALQRQCPPDVEPIEDEEPVRVERHSLCRKLDLDPEHCYRLSIMRLPQPKKRNANKYQLALKVFPHASKQYEDAMDVTYCFTDNPNDEVPEDVAIERFIQNEQKRKK</sequence>
<evidence type="ECO:0000313" key="2">
    <source>
        <dbReference type="Proteomes" id="UP000284051"/>
    </source>
</evidence>
<dbReference type="InterPro" id="IPR046100">
    <property type="entry name" value="DUF6037"/>
</dbReference>
<reference evidence="1 2" key="1">
    <citation type="submission" date="2018-08" db="EMBL/GenBank/DDBJ databases">
        <title>A genome reference for cultivated species of the human gut microbiota.</title>
        <authorList>
            <person name="Zou Y."/>
            <person name="Xue W."/>
            <person name="Luo G."/>
        </authorList>
    </citation>
    <scope>NUCLEOTIDE SEQUENCE [LARGE SCALE GENOMIC DNA]</scope>
    <source>
        <strain evidence="1 2">AM22-21LB</strain>
    </source>
</reference>
<protein>
    <submittedName>
        <fullName evidence="1">Uncharacterized protein</fullName>
    </submittedName>
</protein>